<comment type="caution">
    <text evidence="1">The sequence shown here is derived from an EMBL/GenBank/DDBJ whole genome shotgun (WGS) entry which is preliminary data.</text>
</comment>
<sequence length="94" mass="10989">MGLLANLSIDVVKAYDWVVRAILNICEIIAKNDEFWGISREWFIRVLNEKDGEERKELSNVLPREFRHIVEGLHESKGSEIFDNSMKAKTRKKN</sequence>
<organism evidence="1 2">
    <name type="scientific">Artemia franciscana</name>
    <name type="common">Brine shrimp</name>
    <name type="synonym">Artemia sanfranciscana</name>
    <dbReference type="NCBI Taxonomy" id="6661"/>
    <lineage>
        <taxon>Eukaryota</taxon>
        <taxon>Metazoa</taxon>
        <taxon>Ecdysozoa</taxon>
        <taxon>Arthropoda</taxon>
        <taxon>Crustacea</taxon>
        <taxon>Branchiopoda</taxon>
        <taxon>Anostraca</taxon>
        <taxon>Artemiidae</taxon>
        <taxon>Artemia</taxon>
    </lineage>
</organism>
<evidence type="ECO:0000313" key="1">
    <source>
        <dbReference type="EMBL" id="KAK2712514.1"/>
    </source>
</evidence>
<reference evidence="1" key="1">
    <citation type="submission" date="2023-07" db="EMBL/GenBank/DDBJ databases">
        <title>Chromosome-level genome assembly of Artemia franciscana.</title>
        <authorList>
            <person name="Jo E."/>
        </authorList>
    </citation>
    <scope>NUCLEOTIDE SEQUENCE</scope>
    <source>
        <tissue evidence="1">Whole body</tissue>
    </source>
</reference>
<proteinExistence type="predicted"/>
<accession>A0AA88L4E6</accession>
<name>A0AA88L4E6_ARTSF</name>
<dbReference type="EMBL" id="JAVRJZ010000015">
    <property type="protein sequence ID" value="KAK2712514.1"/>
    <property type="molecule type" value="Genomic_DNA"/>
</dbReference>
<protein>
    <submittedName>
        <fullName evidence="1">Uncharacterized protein</fullName>
    </submittedName>
</protein>
<dbReference type="Proteomes" id="UP001187531">
    <property type="component" value="Unassembled WGS sequence"/>
</dbReference>
<gene>
    <name evidence="1" type="ORF">QYM36_011266</name>
</gene>
<evidence type="ECO:0000313" key="2">
    <source>
        <dbReference type="Proteomes" id="UP001187531"/>
    </source>
</evidence>
<dbReference type="AlphaFoldDB" id="A0AA88L4E6"/>
<keyword evidence="2" id="KW-1185">Reference proteome</keyword>